<dbReference type="Gene3D" id="3.40.50.150">
    <property type="entry name" value="Vaccinia Virus protein VP39"/>
    <property type="match status" value="1"/>
</dbReference>
<dbReference type="RefSeq" id="WP_132400766.1">
    <property type="nucleotide sequence ID" value="NZ_SMKA01000003.1"/>
</dbReference>
<accession>A0A4R4QIB2</accession>
<reference evidence="1 2" key="1">
    <citation type="submission" date="2019-03" db="EMBL/GenBank/DDBJ databases">
        <title>Draft genome sequences of novel Actinobacteria.</title>
        <authorList>
            <person name="Sahin N."/>
            <person name="Ay H."/>
            <person name="Saygin H."/>
        </authorList>
    </citation>
    <scope>NUCLEOTIDE SEQUENCE [LARGE SCALE GENOMIC DNA]</scope>
    <source>
        <strain evidence="1 2">JCM 30547</strain>
    </source>
</reference>
<dbReference type="InterPro" id="IPR029063">
    <property type="entry name" value="SAM-dependent_MTases_sf"/>
</dbReference>
<comment type="caution">
    <text evidence="1">The sequence shown here is derived from an EMBL/GenBank/DDBJ whole genome shotgun (WGS) entry which is preliminary data.</text>
</comment>
<proteinExistence type="predicted"/>
<keyword evidence="1" id="KW-0489">Methyltransferase</keyword>
<dbReference type="GO" id="GO:0032259">
    <property type="term" value="P:methylation"/>
    <property type="evidence" value="ECO:0007669"/>
    <property type="project" value="UniProtKB-KW"/>
</dbReference>
<keyword evidence="2" id="KW-1185">Reference proteome</keyword>
<dbReference type="Pfam" id="PF13489">
    <property type="entry name" value="Methyltransf_23"/>
    <property type="match status" value="1"/>
</dbReference>
<keyword evidence="1" id="KW-0808">Transferase</keyword>
<gene>
    <name evidence="1" type="ORF">E1261_01925</name>
</gene>
<organism evidence="1 2">
    <name type="scientific">Kribbella albertanoniae</name>
    <dbReference type="NCBI Taxonomy" id="1266829"/>
    <lineage>
        <taxon>Bacteria</taxon>
        <taxon>Bacillati</taxon>
        <taxon>Actinomycetota</taxon>
        <taxon>Actinomycetes</taxon>
        <taxon>Propionibacteriales</taxon>
        <taxon>Kribbellaceae</taxon>
        <taxon>Kribbella</taxon>
    </lineage>
</organism>
<sequence>MNLMCPARILLLPGDVQEAAVGERIAQVYAATFDAAAGSRLAEQLGVQLTVLPDLVRRPDAELQSIADLHRGETVVVLGLDLGLKLPAIVEHTGDGWTRVPTENERTLATYEQAAEKFRASIPTEANHDLITLLADAVPPGARVLELGSGTGRDANELERRGFAVRRTDATDAFLQMMRADGHTADPLNALTDDFGGPYAAVFADAVFLHFDRSQLTTVLRKAVHAAPVLAFSTKAGSGEEWSNRYLDLPRHFVLWQEDPLRDLLTETGWTVRKFIRSEPPGDNAPRLPDRAAGWFQVLATRS</sequence>
<protein>
    <submittedName>
        <fullName evidence="1">Class I SAM-dependent methyltransferase</fullName>
    </submittedName>
</protein>
<dbReference type="OrthoDB" id="3376896at2"/>
<dbReference type="EMBL" id="SMKA01000003">
    <property type="protein sequence ID" value="TDC35310.1"/>
    <property type="molecule type" value="Genomic_DNA"/>
</dbReference>
<evidence type="ECO:0000313" key="1">
    <source>
        <dbReference type="EMBL" id="TDC35310.1"/>
    </source>
</evidence>
<dbReference type="SUPFAM" id="SSF53335">
    <property type="entry name" value="S-adenosyl-L-methionine-dependent methyltransferases"/>
    <property type="match status" value="1"/>
</dbReference>
<name>A0A4R4QIB2_9ACTN</name>
<dbReference type="Proteomes" id="UP000295075">
    <property type="component" value="Unassembled WGS sequence"/>
</dbReference>
<dbReference type="AlphaFoldDB" id="A0A4R4QIB2"/>
<dbReference type="GO" id="GO:0008168">
    <property type="term" value="F:methyltransferase activity"/>
    <property type="evidence" value="ECO:0007669"/>
    <property type="project" value="UniProtKB-KW"/>
</dbReference>
<evidence type="ECO:0000313" key="2">
    <source>
        <dbReference type="Proteomes" id="UP000295075"/>
    </source>
</evidence>